<dbReference type="PANTHER" id="PTHR11571">
    <property type="entry name" value="GLUTATHIONE S-TRANSFERASE"/>
    <property type="match status" value="1"/>
</dbReference>
<protein>
    <submittedName>
        <fullName evidence="2">DNA, contig: SP619</fullName>
    </submittedName>
</protein>
<dbReference type="InterPro" id="IPR004046">
    <property type="entry name" value="GST_C"/>
</dbReference>
<dbReference type="InterPro" id="IPR050213">
    <property type="entry name" value="GST_superfamily"/>
</dbReference>
<dbReference type="Proteomes" id="UP000032025">
    <property type="component" value="Unassembled WGS sequence"/>
</dbReference>
<dbReference type="InterPro" id="IPR036249">
    <property type="entry name" value="Thioredoxin-like_sf"/>
</dbReference>
<dbReference type="Gene3D" id="3.40.30.10">
    <property type="entry name" value="Glutaredoxin"/>
    <property type="match status" value="1"/>
</dbReference>
<dbReference type="Pfam" id="PF14497">
    <property type="entry name" value="GST_C_3"/>
    <property type="match status" value="1"/>
</dbReference>
<dbReference type="Gene3D" id="1.20.1050.10">
    <property type="match status" value="1"/>
</dbReference>
<evidence type="ECO:0000259" key="1">
    <source>
        <dbReference type="PROSITE" id="PS50405"/>
    </source>
</evidence>
<dbReference type="GO" id="GO:0004364">
    <property type="term" value="F:glutathione transferase activity"/>
    <property type="evidence" value="ECO:0007669"/>
    <property type="project" value="TreeGrafter"/>
</dbReference>
<gene>
    <name evidence="2" type="ORF">SP6_19_00070</name>
</gene>
<dbReference type="PANTHER" id="PTHR11571:SF263">
    <property type="entry name" value="GLUTATHIONE S-TRANSFERASE"/>
    <property type="match status" value="1"/>
</dbReference>
<proteinExistence type="predicted"/>
<evidence type="ECO:0000313" key="3">
    <source>
        <dbReference type="Proteomes" id="UP000032025"/>
    </source>
</evidence>
<dbReference type="SUPFAM" id="SSF52833">
    <property type="entry name" value="Thioredoxin-like"/>
    <property type="match status" value="1"/>
</dbReference>
<dbReference type="GeneID" id="78527180"/>
<comment type="caution">
    <text evidence="2">The sequence shown here is derived from an EMBL/GenBank/DDBJ whole genome shotgun (WGS) entry which is preliminary data.</text>
</comment>
<dbReference type="InterPro" id="IPR036282">
    <property type="entry name" value="Glutathione-S-Trfase_C_sf"/>
</dbReference>
<dbReference type="CDD" id="cd03192">
    <property type="entry name" value="GST_C_Sigma_like"/>
    <property type="match status" value="1"/>
</dbReference>
<name>A0A0C9N1S9_SPHPI</name>
<dbReference type="GO" id="GO:0006749">
    <property type="term" value="P:glutathione metabolic process"/>
    <property type="evidence" value="ECO:0007669"/>
    <property type="project" value="TreeGrafter"/>
</dbReference>
<reference evidence="2 3" key="1">
    <citation type="submission" date="2014-08" db="EMBL/GenBank/DDBJ databases">
        <title>Whole genome shotgun sequence of Sphingomonas paucimobilis NBRC 13935.</title>
        <authorList>
            <person name="Hosoyama A."/>
            <person name="Hashimoto M."/>
            <person name="Hosoyama Y."/>
            <person name="Noguchi M."/>
            <person name="Uohara A."/>
            <person name="Ohji S."/>
            <person name="Katano-Makiyama Y."/>
            <person name="Ichikawa N."/>
            <person name="Kimura A."/>
            <person name="Yamazoe A."/>
            <person name="Fujita N."/>
        </authorList>
    </citation>
    <scope>NUCLEOTIDE SEQUENCE [LARGE SCALE GENOMIC DNA]</scope>
    <source>
        <strain evidence="2 3">NBRC 13935</strain>
    </source>
</reference>
<dbReference type="AlphaFoldDB" id="A0A0C9N1S9"/>
<dbReference type="RefSeq" id="WP_007403920.1">
    <property type="nucleotide sequence ID" value="NZ_BBJS01000019.1"/>
</dbReference>
<feature type="domain" description="GST C-terminal" evidence="1">
    <location>
        <begin position="90"/>
        <end position="215"/>
    </location>
</feature>
<sequence>MPYDLWYWPGLPGRGEFVRLTLEAAGLPYRDRGVEGGAEALLANMEKGDRRPFAPPYLRVEGQAIAQVANILHWLTERHDLAPHADRVWLHQLQLTISDMVAEVHNVHHPVAMMAYYHEQKPEAARAAAQFREDRIPKFLGYFEEALANRDWMAGGRWSPVDTSLFQMVAGLRYMFPKRMAAIEGDYPALIALHDRVTSLPGIAAYLDSDRRQPFNEDGIFRHYPELDAA</sequence>
<organism evidence="2 3">
    <name type="scientific">Sphingomonas paucimobilis NBRC 13935</name>
    <dbReference type="NCBI Taxonomy" id="1219050"/>
    <lineage>
        <taxon>Bacteria</taxon>
        <taxon>Pseudomonadati</taxon>
        <taxon>Pseudomonadota</taxon>
        <taxon>Alphaproteobacteria</taxon>
        <taxon>Sphingomonadales</taxon>
        <taxon>Sphingomonadaceae</taxon>
        <taxon>Sphingomonas</taxon>
    </lineage>
</organism>
<accession>A0A0C9N1S9</accession>
<evidence type="ECO:0000313" key="2">
    <source>
        <dbReference type="EMBL" id="GAN13519.1"/>
    </source>
</evidence>
<keyword evidence="3" id="KW-1185">Reference proteome</keyword>
<dbReference type="EMBL" id="BBJS01000019">
    <property type="protein sequence ID" value="GAN13519.1"/>
    <property type="molecule type" value="Genomic_DNA"/>
</dbReference>
<dbReference type="PROSITE" id="PS50405">
    <property type="entry name" value="GST_CTER"/>
    <property type="match status" value="1"/>
</dbReference>
<dbReference type="SUPFAM" id="SSF47616">
    <property type="entry name" value="GST C-terminal domain-like"/>
    <property type="match status" value="1"/>
</dbReference>
<dbReference type="InterPro" id="IPR010987">
    <property type="entry name" value="Glutathione-S-Trfase_C-like"/>
</dbReference>